<feature type="compositionally biased region" description="Pro residues" evidence="1">
    <location>
        <begin position="298"/>
        <end position="317"/>
    </location>
</feature>
<gene>
    <name evidence="2" type="primary">TY1B-LR3</name>
    <name evidence="2" type="ORF">SNEC2469_LOCUS33396</name>
</gene>
<feature type="region of interest" description="Disordered" evidence="1">
    <location>
        <begin position="222"/>
        <end position="341"/>
    </location>
</feature>
<feature type="non-terminal residue" evidence="2">
    <location>
        <position position="341"/>
    </location>
</feature>
<feature type="compositionally biased region" description="Polar residues" evidence="1">
    <location>
        <begin position="102"/>
        <end position="112"/>
    </location>
</feature>
<reference evidence="2" key="1">
    <citation type="submission" date="2021-02" db="EMBL/GenBank/DDBJ databases">
        <authorList>
            <person name="Dougan E. K."/>
            <person name="Rhodes N."/>
            <person name="Thang M."/>
            <person name="Chan C."/>
        </authorList>
    </citation>
    <scope>NUCLEOTIDE SEQUENCE</scope>
</reference>
<organism evidence="2 3">
    <name type="scientific">Symbiodinium necroappetens</name>
    <dbReference type="NCBI Taxonomy" id="1628268"/>
    <lineage>
        <taxon>Eukaryota</taxon>
        <taxon>Sar</taxon>
        <taxon>Alveolata</taxon>
        <taxon>Dinophyceae</taxon>
        <taxon>Suessiales</taxon>
        <taxon>Symbiodiniaceae</taxon>
        <taxon>Symbiodinium</taxon>
    </lineage>
</organism>
<name>A0A813C5H1_9DINO</name>
<proteinExistence type="predicted"/>
<feature type="non-terminal residue" evidence="2">
    <location>
        <position position="1"/>
    </location>
</feature>
<dbReference type="EMBL" id="CAJNJA010087848">
    <property type="protein sequence ID" value="CAE7939088.1"/>
    <property type="molecule type" value="Genomic_DNA"/>
</dbReference>
<accession>A0A813C5H1</accession>
<evidence type="ECO:0000313" key="3">
    <source>
        <dbReference type="Proteomes" id="UP000601435"/>
    </source>
</evidence>
<keyword evidence="3" id="KW-1185">Reference proteome</keyword>
<dbReference type="AlphaFoldDB" id="A0A813C5H1"/>
<evidence type="ECO:0000256" key="1">
    <source>
        <dbReference type="SAM" id="MobiDB-lite"/>
    </source>
</evidence>
<dbReference type="Proteomes" id="UP000601435">
    <property type="component" value="Unassembled WGS sequence"/>
</dbReference>
<protein>
    <submittedName>
        <fullName evidence="2">TY1B-LR3 protein</fullName>
    </submittedName>
</protein>
<feature type="compositionally biased region" description="Polar residues" evidence="1">
    <location>
        <begin position="246"/>
        <end position="256"/>
    </location>
</feature>
<sequence>ISGGGGYGGPSPDQRPVPRRVGSSGPAHGEVCAALHCPTRAVELEVAAQPRAASQAGVLPALRERSYGWASRNREPQQSNGWLGTKGPSTADNLSAEILRQRTPSDVPSRISSPILRRAVSSGDGAGAPNRMVPKPGKLPGPSATRVVDGEGRILSDAGCEGEGYMISDTRCEGEGHSRKGDICGADLGKAEEALVAAPMARYYRGGTEKYSCARGRQALGALGTTSSPQVLSSSDEEERRGHWVSQPSWVPSRQPVTPPKGPGSMAPKTPPKAVASSPKAAASSSKAVSSPKAVAPLPRPASAPPTPTAPLPPPAEGPYQWVPMDSAPSQGSIAGAATAT</sequence>
<feature type="region of interest" description="Disordered" evidence="1">
    <location>
        <begin position="1"/>
        <end position="29"/>
    </location>
</feature>
<comment type="caution">
    <text evidence="2">The sequence shown here is derived from an EMBL/GenBank/DDBJ whole genome shotgun (WGS) entry which is preliminary data.</text>
</comment>
<feature type="compositionally biased region" description="Low complexity" evidence="1">
    <location>
        <begin position="272"/>
        <end position="297"/>
    </location>
</feature>
<feature type="compositionally biased region" description="Polar residues" evidence="1">
    <location>
        <begin position="224"/>
        <end position="234"/>
    </location>
</feature>
<feature type="compositionally biased region" description="Polar residues" evidence="1">
    <location>
        <begin position="76"/>
        <end position="93"/>
    </location>
</feature>
<evidence type="ECO:0000313" key="2">
    <source>
        <dbReference type="EMBL" id="CAE7939088.1"/>
    </source>
</evidence>
<feature type="region of interest" description="Disordered" evidence="1">
    <location>
        <begin position="69"/>
        <end position="147"/>
    </location>
</feature>